<dbReference type="PaxDb" id="9796-ENSECAP00000029764"/>
<dbReference type="Proteomes" id="UP000002281">
    <property type="component" value="Chromosome 1"/>
</dbReference>
<dbReference type="InterPro" id="IPR036598">
    <property type="entry name" value="GOLD_dom_sf"/>
</dbReference>
<evidence type="ECO:0000259" key="11">
    <source>
        <dbReference type="PROSITE" id="PS50866"/>
    </source>
</evidence>
<evidence type="ECO:0000313" key="12">
    <source>
        <dbReference type="Ensembl" id="ENSECAP00000029764.2"/>
    </source>
</evidence>
<evidence type="ECO:0000256" key="2">
    <source>
        <dbReference type="ARBA" id="ARBA00004151"/>
    </source>
</evidence>
<feature type="region of interest" description="Disordered" evidence="10">
    <location>
        <begin position="47"/>
        <end position="147"/>
    </location>
</feature>
<accession>A0A3Q2H7D9</accession>
<dbReference type="AlphaFoldDB" id="A0A3Q2H7D9"/>
<protein>
    <recommendedName>
        <fullName evidence="11">GOLD domain-containing protein</fullName>
    </recommendedName>
</protein>
<keyword evidence="13" id="KW-1185">Reference proteome</keyword>
<dbReference type="GO" id="GO:0006886">
    <property type="term" value="P:intracellular protein transport"/>
    <property type="evidence" value="ECO:0000318"/>
    <property type="project" value="GO_Central"/>
</dbReference>
<comment type="similarity">
    <text evidence="4">Belongs to the EMP24/GP25L family.</text>
</comment>
<proteinExistence type="inferred from homology"/>
<reference evidence="12" key="2">
    <citation type="submission" date="2025-08" db="UniProtKB">
        <authorList>
            <consortium name="Ensembl"/>
        </authorList>
    </citation>
    <scope>IDENTIFICATION</scope>
    <source>
        <strain evidence="12">Thoroughbred</strain>
    </source>
</reference>
<dbReference type="InterPro" id="IPR015720">
    <property type="entry name" value="Emp24-like"/>
</dbReference>
<sequence>MLVLLQPVGTWGMLNPVVPGGGGGGGAGQKNVCRGCWEGAILDSDALGKPPRLGGDHPQNRAGRGGVESPFPAQPARTSSLRKGPGRPRRAWASVPGPHCSVRLRTESPALPEAQRAPRATSALAQPARSCSRRPSRGPWGSTGNIMDSAAPRSTSALLLLLLLLLLLRAERTRGAELTFELPDSAKQCFHEDVEQGVKFSLDYQVITGGHYDVDCYVEDPLGNTIYRETKKQYDSFTHRAEVKGVYQFCFSNEFSTFSHKTIYFDFQVGDEPPILPDMGNRVTALTQMESACVTIHEALKTVIDSQTHYRLREAQDRARAEDLNNRVSYWSIASTDEQTPAFCKLAQSVAGAPSASVMGSRFFYRETNVQRISRNQSFPGPTSRLPDVRVYLLPWR</sequence>
<dbReference type="GO" id="GO:0005794">
    <property type="term" value="C:Golgi apparatus"/>
    <property type="evidence" value="ECO:0000318"/>
    <property type="project" value="GO_Central"/>
</dbReference>
<dbReference type="GO" id="GO:0005783">
    <property type="term" value="C:endoplasmic reticulum"/>
    <property type="evidence" value="ECO:0000318"/>
    <property type="project" value="GO_Central"/>
</dbReference>
<keyword evidence="6" id="KW-0732">Signal</keyword>
<dbReference type="InterPro" id="IPR009038">
    <property type="entry name" value="GOLD_dom"/>
</dbReference>
<dbReference type="GO" id="GO:0005793">
    <property type="term" value="C:endoplasmic reticulum-Golgi intermediate compartment"/>
    <property type="evidence" value="ECO:0000318"/>
    <property type="project" value="GO_Central"/>
</dbReference>
<keyword evidence="9" id="KW-0472">Membrane</keyword>
<keyword evidence="8" id="KW-1133">Transmembrane helix</keyword>
<dbReference type="PANTHER" id="PTHR22811">
    <property type="entry name" value="TRANSMEMBRANE EMP24 DOMAIN-CONTAINING PROTEIN"/>
    <property type="match status" value="1"/>
</dbReference>
<dbReference type="GO" id="GO:0006888">
    <property type="term" value="P:endoplasmic reticulum to Golgi vesicle-mediated transport"/>
    <property type="evidence" value="ECO:0000318"/>
    <property type="project" value="GO_Central"/>
</dbReference>
<dbReference type="GO" id="GO:0005789">
    <property type="term" value="C:endoplasmic reticulum membrane"/>
    <property type="evidence" value="ECO:0007669"/>
    <property type="project" value="UniProtKB-SubCell"/>
</dbReference>
<dbReference type="SUPFAM" id="SSF101576">
    <property type="entry name" value="Supernatant protein factor (SPF), C-terminal domain"/>
    <property type="match status" value="1"/>
</dbReference>
<dbReference type="SMART" id="SM01190">
    <property type="entry name" value="EMP24_GP25L"/>
    <property type="match status" value="1"/>
</dbReference>
<evidence type="ECO:0000256" key="9">
    <source>
        <dbReference type="ARBA" id="ARBA00023136"/>
    </source>
</evidence>
<reference evidence="12" key="3">
    <citation type="submission" date="2025-09" db="UniProtKB">
        <authorList>
            <consortium name="Ensembl"/>
        </authorList>
    </citation>
    <scope>IDENTIFICATION</scope>
    <source>
        <strain evidence="12">Thoroughbred</strain>
    </source>
</reference>
<dbReference type="ExpressionAtlas" id="A0A3Q2H7D9">
    <property type="expression patterns" value="baseline"/>
</dbReference>
<dbReference type="PROSITE" id="PS50866">
    <property type="entry name" value="GOLD"/>
    <property type="match status" value="1"/>
</dbReference>
<comment type="subcellular location">
    <subcellularLocation>
        <location evidence="1">Endoplasmic reticulum membrane</location>
        <topology evidence="1">Single-pass type I membrane protein</topology>
    </subcellularLocation>
    <subcellularLocation>
        <location evidence="2">Endoplasmic reticulum-Golgi intermediate compartment membrane</location>
        <topology evidence="2">Single-pass type I membrane protein</topology>
    </subcellularLocation>
    <subcellularLocation>
        <location evidence="3">Golgi apparatus</location>
        <location evidence="3">cis-Golgi network membrane</location>
        <topology evidence="3">Single-pass type I membrane protein</topology>
    </subcellularLocation>
</comment>
<evidence type="ECO:0000313" key="13">
    <source>
        <dbReference type="Proteomes" id="UP000002281"/>
    </source>
</evidence>
<evidence type="ECO:0000256" key="7">
    <source>
        <dbReference type="ARBA" id="ARBA00022824"/>
    </source>
</evidence>
<evidence type="ECO:0000256" key="5">
    <source>
        <dbReference type="ARBA" id="ARBA00022692"/>
    </source>
</evidence>
<evidence type="ECO:0000256" key="6">
    <source>
        <dbReference type="ARBA" id="ARBA00022729"/>
    </source>
</evidence>
<dbReference type="Ensembl" id="ENSECAT00000034171.2">
    <property type="protein sequence ID" value="ENSECAP00000029764.2"/>
    <property type="gene ID" value="ENSECAG00000031395.3"/>
</dbReference>
<dbReference type="Bgee" id="ENSECAG00000031395">
    <property type="expression patterns" value="Expressed in synovial membrane of synovial joint and 22 other cell types or tissues"/>
</dbReference>
<dbReference type="GO" id="GO:0030134">
    <property type="term" value="C:COPII-coated ER to Golgi transport vesicle"/>
    <property type="evidence" value="ECO:0000318"/>
    <property type="project" value="GO_Central"/>
</dbReference>
<feature type="domain" description="GOLD" evidence="11">
    <location>
        <begin position="187"/>
        <end position="269"/>
    </location>
</feature>
<dbReference type="InParanoid" id="A0A3Q2H7D9"/>
<dbReference type="GO" id="GO:0030126">
    <property type="term" value="C:COPI vesicle coat"/>
    <property type="evidence" value="ECO:0000318"/>
    <property type="project" value="GO_Central"/>
</dbReference>
<keyword evidence="7" id="KW-0256">Endoplasmic reticulum</keyword>
<name>A0A3Q2H7D9_HORSE</name>
<dbReference type="GO" id="GO:0033116">
    <property type="term" value="C:endoplasmic reticulum-Golgi intermediate compartment membrane"/>
    <property type="evidence" value="ECO:0007669"/>
    <property type="project" value="UniProtKB-SubCell"/>
</dbReference>
<dbReference type="Pfam" id="PF01105">
    <property type="entry name" value="EMP24_GP25L"/>
    <property type="match status" value="1"/>
</dbReference>
<keyword evidence="5" id="KW-0812">Transmembrane</keyword>
<evidence type="ECO:0000256" key="1">
    <source>
        <dbReference type="ARBA" id="ARBA00004115"/>
    </source>
</evidence>
<dbReference type="GO" id="GO:0007030">
    <property type="term" value="P:Golgi organization"/>
    <property type="evidence" value="ECO:0000318"/>
    <property type="project" value="GO_Central"/>
</dbReference>
<dbReference type="GeneTree" id="ENSGT00940000159833"/>
<evidence type="ECO:0000256" key="8">
    <source>
        <dbReference type="ARBA" id="ARBA00022989"/>
    </source>
</evidence>
<evidence type="ECO:0000256" key="3">
    <source>
        <dbReference type="ARBA" id="ARBA00004619"/>
    </source>
</evidence>
<reference evidence="12 13" key="1">
    <citation type="journal article" date="2009" name="Science">
        <title>Genome sequence, comparative analysis, and population genetics of the domestic horse.</title>
        <authorList>
            <consortium name="Broad Institute Genome Sequencing Platform"/>
            <consortium name="Broad Institute Whole Genome Assembly Team"/>
            <person name="Wade C.M."/>
            <person name="Giulotto E."/>
            <person name="Sigurdsson S."/>
            <person name="Zoli M."/>
            <person name="Gnerre S."/>
            <person name="Imsland F."/>
            <person name="Lear T.L."/>
            <person name="Adelson D.L."/>
            <person name="Bailey E."/>
            <person name="Bellone R.R."/>
            <person name="Bloecker H."/>
            <person name="Distl O."/>
            <person name="Edgar R.C."/>
            <person name="Garber M."/>
            <person name="Leeb T."/>
            <person name="Mauceli E."/>
            <person name="MacLeod J.N."/>
            <person name="Penedo M.C.T."/>
            <person name="Raison J.M."/>
            <person name="Sharpe T."/>
            <person name="Vogel J."/>
            <person name="Andersson L."/>
            <person name="Antczak D.F."/>
            <person name="Biagi T."/>
            <person name="Binns M.M."/>
            <person name="Chowdhary B.P."/>
            <person name="Coleman S.J."/>
            <person name="Della Valle G."/>
            <person name="Fryc S."/>
            <person name="Guerin G."/>
            <person name="Hasegawa T."/>
            <person name="Hill E.W."/>
            <person name="Jurka J."/>
            <person name="Kiialainen A."/>
            <person name="Lindgren G."/>
            <person name="Liu J."/>
            <person name="Magnani E."/>
            <person name="Mickelson J.R."/>
            <person name="Murray J."/>
            <person name="Nergadze S.G."/>
            <person name="Onofrio R."/>
            <person name="Pedroni S."/>
            <person name="Piras M.F."/>
            <person name="Raudsepp T."/>
            <person name="Rocchi M."/>
            <person name="Roeed K.H."/>
            <person name="Ryder O.A."/>
            <person name="Searle S."/>
            <person name="Skow L."/>
            <person name="Swinburne J.E."/>
            <person name="Syvaenen A.C."/>
            <person name="Tozaki T."/>
            <person name="Valberg S.J."/>
            <person name="Vaudin M."/>
            <person name="White J.R."/>
            <person name="Zody M.C."/>
            <person name="Lander E.S."/>
            <person name="Lindblad-Toh K."/>
        </authorList>
    </citation>
    <scope>NUCLEOTIDE SEQUENCE [LARGE SCALE GENOMIC DNA]</scope>
    <source>
        <strain evidence="12 13">Thoroughbred</strain>
    </source>
</reference>
<evidence type="ECO:0000256" key="4">
    <source>
        <dbReference type="ARBA" id="ARBA00007104"/>
    </source>
</evidence>
<dbReference type="STRING" id="9796.ENSECAP00000029764"/>
<organism evidence="12 13">
    <name type="scientific">Equus caballus</name>
    <name type="common">Horse</name>
    <dbReference type="NCBI Taxonomy" id="9796"/>
    <lineage>
        <taxon>Eukaryota</taxon>
        <taxon>Metazoa</taxon>
        <taxon>Chordata</taxon>
        <taxon>Craniata</taxon>
        <taxon>Vertebrata</taxon>
        <taxon>Euteleostomi</taxon>
        <taxon>Mammalia</taxon>
        <taxon>Eutheria</taxon>
        <taxon>Laurasiatheria</taxon>
        <taxon>Perissodactyla</taxon>
        <taxon>Equidae</taxon>
        <taxon>Equus</taxon>
    </lineage>
</organism>
<evidence type="ECO:0000256" key="10">
    <source>
        <dbReference type="SAM" id="MobiDB-lite"/>
    </source>
</evidence>